<feature type="domain" description="AMP-dependent synthetase/ligase" evidence="5">
    <location>
        <begin position="59"/>
        <end position="387"/>
    </location>
</feature>
<gene>
    <name evidence="8" type="ORF">CM19_06985</name>
</gene>
<dbReference type="Proteomes" id="UP000024332">
    <property type="component" value="Unassembled WGS sequence"/>
</dbReference>
<reference evidence="8 9" key="1">
    <citation type="submission" date="2014-03" db="EMBL/GenBank/DDBJ databases">
        <title>Draft genome sequence of the novel thermoacidophilic archaea Acidianus copahuensis ALE1 strain, isolated from Copahue volcanic area in Neuquen Argentina.</title>
        <authorList>
            <person name="Urbieta M.S."/>
            <person name="Rascovan N."/>
            <person name="Castro C."/>
            <person name="Revale S."/>
            <person name="Giaveno M.A."/>
            <person name="Vazquez M.P."/>
            <person name="Donati E.R."/>
        </authorList>
    </citation>
    <scope>NUCLEOTIDE SEQUENCE [LARGE SCALE GENOMIC DNA]</scope>
    <source>
        <strain evidence="8 9">ALE1</strain>
    </source>
</reference>
<dbReference type="InterPro" id="IPR032387">
    <property type="entry name" value="ACAS_N"/>
</dbReference>
<evidence type="ECO:0000313" key="9">
    <source>
        <dbReference type="Proteomes" id="UP000024332"/>
    </source>
</evidence>
<comment type="caution">
    <text evidence="8">The sequence shown here is derived from an EMBL/GenBank/DDBJ whole genome shotgun (WGS) entry which is preliminary data.</text>
</comment>
<dbReference type="EMBL" id="JFZT01000039">
    <property type="protein sequence ID" value="EZQ07081.1"/>
    <property type="molecule type" value="Genomic_DNA"/>
</dbReference>
<keyword evidence="4" id="KW-0067">ATP-binding</keyword>
<dbReference type="PROSITE" id="PS00455">
    <property type="entry name" value="AMP_BINDING"/>
    <property type="match status" value="1"/>
</dbReference>
<dbReference type="Pfam" id="PF13193">
    <property type="entry name" value="AMP-binding_C"/>
    <property type="match status" value="1"/>
</dbReference>
<evidence type="ECO:0000256" key="3">
    <source>
        <dbReference type="ARBA" id="ARBA00022741"/>
    </source>
</evidence>
<keyword evidence="3" id="KW-0547">Nucleotide-binding</keyword>
<dbReference type="Gene3D" id="3.30.300.30">
    <property type="match status" value="1"/>
</dbReference>
<dbReference type="SUPFAM" id="SSF56801">
    <property type="entry name" value="Acetyl-CoA synthetase-like"/>
    <property type="match status" value="1"/>
</dbReference>
<dbReference type="InterPro" id="IPR045851">
    <property type="entry name" value="AMP-bd_C_sf"/>
</dbReference>
<keyword evidence="2" id="KW-0436">Ligase</keyword>
<feature type="domain" description="Acetyl-coenzyme A synthetase N-terminal" evidence="7">
    <location>
        <begin position="3"/>
        <end position="51"/>
    </location>
</feature>
<feature type="domain" description="AMP-binding enzyme C-terminal" evidence="6">
    <location>
        <begin position="445"/>
        <end position="515"/>
    </location>
</feature>
<dbReference type="InterPro" id="IPR020845">
    <property type="entry name" value="AMP-binding_CS"/>
</dbReference>
<dbReference type="RefSeq" id="WP_048099603.1">
    <property type="nucleotide sequence ID" value="NZ_JFZT01000039.1"/>
</dbReference>
<dbReference type="InterPro" id="IPR025110">
    <property type="entry name" value="AMP-bd_C"/>
</dbReference>
<dbReference type="STRING" id="1160895.CM19_06985"/>
<dbReference type="GO" id="GO:0005524">
    <property type="term" value="F:ATP binding"/>
    <property type="evidence" value="ECO:0007669"/>
    <property type="project" value="UniProtKB-KW"/>
</dbReference>
<dbReference type="Pfam" id="PF16177">
    <property type="entry name" value="ACAS_N"/>
    <property type="match status" value="1"/>
</dbReference>
<dbReference type="PANTHER" id="PTHR24095:SF232">
    <property type="entry name" value="ACETYL-COENZYME A SYNTHETASE"/>
    <property type="match status" value="1"/>
</dbReference>
<evidence type="ECO:0000256" key="2">
    <source>
        <dbReference type="ARBA" id="ARBA00022598"/>
    </source>
</evidence>
<evidence type="ECO:0000259" key="7">
    <source>
        <dbReference type="Pfam" id="PF16177"/>
    </source>
</evidence>
<evidence type="ECO:0000256" key="4">
    <source>
        <dbReference type="ARBA" id="ARBA00022840"/>
    </source>
</evidence>
<dbReference type="GO" id="GO:0006085">
    <property type="term" value="P:acetyl-CoA biosynthetic process"/>
    <property type="evidence" value="ECO:0007669"/>
    <property type="project" value="TreeGrafter"/>
</dbReference>
<evidence type="ECO:0000259" key="6">
    <source>
        <dbReference type="Pfam" id="PF13193"/>
    </source>
</evidence>
<comment type="similarity">
    <text evidence="1">Belongs to the ATP-dependent AMP-binding enzyme family.</text>
</comment>
<proteinExistence type="inferred from homology"/>
<name>A0A031LPZ5_9CREN</name>
<evidence type="ECO:0000259" key="5">
    <source>
        <dbReference type="Pfam" id="PF00501"/>
    </source>
</evidence>
<dbReference type="Pfam" id="PF00501">
    <property type="entry name" value="AMP-binding"/>
    <property type="match status" value="1"/>
</dbReference>
<keyword evidence="9" id="KW-1185">Reference proteome</keyword>
<dbReference type="GO" id="GO:0003987">
    <property type="term" value="F:acetate-CoA ligase activity"/>
    <property type="evidence" value="ECO:0007669"/>
    <property type="project" value="TreeGrafter"/>
</dbReference>
<dbReference type="AlphaFoldDB" id="A0A031LPZ5"/>
<dbReference type="InterPro" id="IPR042099">
    <property type="entry name" value="ANL_N_sf"/>
</dbReference>
<protein>
    <submittedName>
        <fullName evidence="8">AMP-dependent synthetase</fullName>
    </submittedName>
</protein>
<dbReference type="OrthoDB" id="193284at2157"/>
<dbReference type="InterPro" id="IPR000873">
    <property type="entry name" value="AMP-dep_synth/lig_dom"/>
</dbReference>
<dbReference type="PANTHER" id="PTHR24095">
    <property type="entry name" value="ACETYL-COENZYME A SYNTHETASE"/>
    <property type="match status" value="1"/>
</dbReference>
<evidence type="ECO:0000256" key="1">
    <source>
        <dbReference type="ARBA" id="ARBA00006432"/>
    </source>
</evidence>
<organism evidence="8 9">
    <name type="scientific">Candidatus Acidianus copahuensis</name>
    <dbReference type="NCBI Taxonomy" id="1160895"/>
    <lineage>
        <taxon>Archaea</taxon>
        <taxon>Thermoproteota</taxon>
        <taxon>Thermoprotei</taxon>
        <taxon>Sulfolobales</taxon>
        <taxon>Sulfolobaceae</taxon>
        <taxon>Acidianus</taxon>
    </lineage>
</organism>
<accession>A0A031LPZ5</accession>
<evidence type="ECO:0000313" key="8">
    <source>
        <dbReference type="EMBL" id="EZQ07081.1"/>
    </source>
</evidence>
<sequence length="551" mass="60888">MDYSLAYQKAIEDPSSYWDYFANKLKWREKWSNTLLGRKWFVNGRANIAENSLSHEGKALIWFGEGGAKREITYAELRGIVDSIASTLKSKGVKEGDRVAIYMPNIPEAIASILACAKIGSVYTLLFAGLGEEAISSRLADLNPKIIISTEKSSRRGKEIKLFDLGGINLPRGLEPSDLNLPYYYPESNEPLKIMYTSGTTGRPKGIVLPHGSWMVGDYNVFDIMFSLREGDVVFTTADVGWITFSRIMYGTLIHGGTLAFMEGAPDFPRDRIPRIVDDVNPKVFFTSPTLIRLLAKLDVKPRRIEYVATAGEIMNEEAWKFAESFADNVTDVYGQTEAGYIVGTPFALGVEPKKGFAGVPFPGVVLETVDEQGKPSSPGILLVKTPFPTQFLGVNNNPRKYEEYFSLGGHNTGDIAIIEHNYVKIVGRSDDMIKVAGHRLTSGEIEALISSIPGVVEVAAIGIPDEVKGEKIVIFYVGDPAVDIKGEVRKKLGQIYVIDKVYNVERLPKSRSGKIVRRALKDLMSGREIDKTILEDPEVLSEIKAKITSS</sequence>
<dbReference type="Gene3D" id="3.40.50.12780">
    <property type="entry name" value="N-terminal domain of ligase-like"/>
    <property type="match status" value="1"/>
</dbReference>